<dbReference type="EMBL" id="BKZQ01000031">
    <property type="protein sequence ID" value="GER70940.1"/>
    <property type="molecule type" value="Genomic_DNA"/>
</dbReference>
<dbReference type="Proteomes" id="UP000391919">
    <property type="component" value="Unassembled WGS sequence"/>
</dbReference>
<evidence type="ECO:0000256" key="1">
    <source>
        <dbReference type="SAM" id="Phobius"/>
    </source>
</evidence>
<comment type="caution">
    <text evidence="2">The sequence shown here is derived from an EMBL/GenBank/DDBJ whole genome shotgun (WGS) entry which is preliminary data.</text>
</comment>
<keyword evidence="1" id="KW-1133">Transmembrane helix</keyword>
<organism evidence="2 3">
    <name type="scientific">Weizmannia acidilactici</name>
    <dbReference type="NCBI Taxonomy" id="2607726"/>
    <lineage>
        <taxon>Bacteria</taxon>
        <taxon>Bacillati</taxon>
        <taxon>Bacillota</taxon>
        <taxon>Bacilli</taxon>
        <taxon>Bacillales</taxon>
        <taxon>Bacillaceae</taxon>
        <taxon>Heyndrickxia</taxon>
    </lineage>
</organism>
<feature type="transmembrane region" description="Helical" evidence="1">
    <location>
        <begin position="62"/>
        <end position="81"/>
    </location>
</feature>
<accession>A0A5J4JK03</accession>
<keyword evidence="1" id="KW-0812">Transmembrane</keyword>
<proteinExistence type="predicted"/>
<evidence type="ECO:0000313" key="3">
    <source>
        <dbReference type="Proteomes" id="UP000391919"/>
    </source>
</evidence>
<protein>
    <submittedName>
        <fullName evidence="2">Uncharacterized protein</fullName>
    </submittedName>
</protein>
<evidence type="ECO:0000313" key="2">
    <source>
        <dbReference type="EMBL" id="GER70940.1"/>
    </source>
</evidence>
<keyword evidence="1" id="KW-0472">Membrane</keyword>
<reference evidence="2 3" key="1">
    <citation type="submission" date="2019-09" db="EMBL/GenBank/DDBJ databases">
        <title>Draft genome sequence of Bacillus sp. JC-7.</title>
        <authorList>
            <person name="Tanaka N."/>
            <person name="Shiwa Y."/>
            <person name="Fujita N."/>
            <person name="Tanasupawat S."/>
        </authorList>
    </citation>
    <scope>NUCLEOTIDE SEQUENCE [LARGE SCALE GENOMIC DNA]</scope>
    <source>
        <strain evidence="2 3">JC-7</strain>
    </source>
</reference>
<keyword evidence="3" id="KW-1185">Reference proteome</keyword>
<feature type="transmembrane region" description="Helical" evidence="1">
    <location>
        <begin position="7"/>
        <end position="24"/>
    </location>
</feature>
<name>A0A5J4JK03_9BACI</name>
<sequence>MYWKLRIPMLLFIFGFVAGLYQKFPDFFLAGINDFIGSATYIGLVAVLFLMLEKIKVNEKKVHFLIGIVIISFGFLFDTFMV</sequence>
<dbReference type="AlphaFoldDB" id="A0A5J4JK03"/>
<gene>
    <name evidence="2" type="ORF">BpJC7_22430</name>
</gene>
<dbReference type="RefSeq" id="WP_151680919.1">
    <property type="nucleotide sequence ID" value="NZ_BKZP01000032.1"/>
</dbReference>
<feature type="transmembrane region" description="Helical" evidence="1">
    <location>
        <begin position="30"/>
        <end position="50"/>
    </location>
</feature>